<dbReference type="EMBL" id="CM037153">
    <property type="protein sequence ID" value="KAH7856639.1"/>
    <property type="molecule type" value="Genomic_DNA"/>
</dbReference>
<sequence>MGQTVGDCEISQRLQKGLGQEEQRATRNRTHHRVGSASLSIGEEEDGVEENLEIDQSSSAPAPIGGIRIKNSIKAVPHERGKGKKCFKWRKRGSDPWEADKEPPQCSSIFVEPMKWMESVQEGGVEEKIQCMGCKARLGSFNWAEALELNLSDRRLIHCYLTNQGPQHELLSLHSPLSFFILYLSMYYLLLLQVPAVSRYGSSYTLFPKTSLGLLKSSPTVAKFNVSHFSNSPNLSPKYAV</sequence>
<reference evidence="1 2" key="1">
    <citation type="journal article" date="2021" name="Hortic Res">
        <title>High-quality reference genome and annotation aids understanding of berry development for evergreen blueberry (Vaccinium darrowii).</title>
        <authorList>
            <person name="Yu J."/>
            <person name="Hulse-Kemp A.M."/>
            <person name="Babiker E."/>
            <person name="Staton M."/>
        </authorList>
    </citation>
    <scope>NUCLEOTIDE SEQUENCE [LARGE SCALE GENOMIC DNA]</scope>
    <source>
        <strain evidence="2">cv. NJ 8807/NJ 8810</strain>
        <tissue evidence="1">Young leaf</tissue>
    </source>
</reference>
<proteinExistence type="predicted"/>
<gene>
    <name evidence="1" type="ORF">Vadar_003838</name>
</gene>
<comment type="caution">
    <text evidence="1">The sequence shown here is derived from an EMBL/GenBank/DDBJ whole genome shotgun (WGS) entry which is preliminary data.</text>
</comment>
<dbReference type="Proteomes" id="UP000828048">
    <property type="component" value="Chromosome 3"/>
</dbReference>
<evidence type="ECO:0000313" key="2">
    <source>
        <dbReference type="Proteomes" id="UP000828048"/>
    </source>
</evidence>
<keyword evidence="2" id="KW-1185">Reference proteome</keyword>
<name>A0ACB7YUV5_9ERIC</name>
<accession>A0ACB7YUV5</accession>
<evidence type="ECO:0000313" key="1">
    <source>
        <dbReference type="EMBL" id="KAH7856639.1"/>
    </source>
</evidence>
<protein>
    <submittedName>
        <fullName evidence="1">Uncharacterized protein</fullName>
    </submittedName>
</protein>
<organism evidence="1 2">
    <name type="scientific">Vaccinium darrowii</name>
    <dbReference type="NCBI Taxonomy" id="229202"/>
    <lineage>
        <taxon>Eukaryota</taxon>
        <taxon>Viridiplantae</taxon>
        <taxon>Streptophyta</taxon>
        <taxon>Embryophyta</taxon>
        <taxon>Tracheophyta</taxon>
        <taxon>Spermatophyta</taxon>
        <taxon>Magnoliopsida</taxon>
        <taxon>eudicotyledons</taxon>
        <taxon>Gunneridae</taxon>
        <taxon>Pentapetalae</taxon>
        <taxon>asterids</taxon>
        <taxon>Ericales</taxon>
        <taxon>Ericaceae</taxon>
        <taxon>Vaccinioideae</taxon>
        <taxon>Vaccinieae</taxon>
        <taxon>Vaccinium</taxon>
    </lineage>
</organism>